<dbReference type="PROSITE" id="PS51192">
    <property type="entry name" value="HELICASE_ATP_BIND_1"/>
    <property type="match status" value="1"/>
</dbReference>
<dbReference type="Gene3D" id="3.40.50.300">
    <property type="entry name" value="P-loop containing nucleotide triphosphate hydrolases"/>
    <property type="match status" value="2"/>
</dbReference>
<keyword evidence="2" id="KW-0547">Nucleotide-binding</keyword>
<evidence type="ECO:0000313" key="11">
    <source>
        <dbReference type="Proteomes" id="UP000242525"/>
    </source>
</evidence>
<dbReference type="OrthoDB" id="3555927at2759"/>
<dbReference type="InterPro" id="IPR014001">
    <property type="entry name" value="Helicase_ATP-bd"/>
</dbReference>
<dbReference type="Pfam" id="PF00270">
    <property type="entry name" value="DEAD"/>
    <property type="match status" value="1"/>
</dbReference>
<dbReference type="GO" id="GO:0005694">
    <property type="term" value="C:chromosome"/>
    <property type="evidence" value="ECO:0007669"/>
    <property type="project" value="TreeGrafter"/>
</dbReference>
<evidence type="ECO:0000256" key="7">
    <source>
        <dbReference type="ARBA" id="ARBA00034808"/>
    </source>
</evidence>
<comment type="caution">
    <text evidence="10">The sequence shown here is derived from an EMBL/GenBank/DDBJ whole genome shotgun (WGS) entry which is preliminary data.</text>
</comment>
<dbReference type="EC" id="5.6.2.4" evidence="7"/>
<dbReference type="InterPro" id="IPR001650">
    <property type="entry name" value="Helicase_C-like"/>
</dbReference>
<dbReference type="SUPFAM" id="SSF52540">
    <property type="entry name" value="P-loop containing nucleoside triphosphate hydrolases"/>
    <property type="match status" value="1"/>
</dbReference>
<dbReference type="GO" id="GO:0043138">
    <property type="term" value="F:3'-5' DNA helicase activity"/>
    <property type="evidence" value="ECO:0007669"/>
    <property type="project" value="UniProtKB-EC"/>
</dbReference>
<dbReference type="GO" id="GO:0000724">
    <property type="term" value="P:double-strand break repair via homologous recombination"/>
    <property type="evidence" value="ECO:0007669"/>
    <property type="project" value="TreeGrafter"/>
</dbReference>
<dbReference type="GO" id="GO:0005524">
    <property type="term" value="F:ATP binding"/>
    <property type="evidence" value="ECO:0007669"/>
    <property type="project" value="UniProtKB-KW"/>
</dbReference>
<dbReference type="GO" id="GO:0005737">
    <property type="term" value="C:cytoplasm"/>
    <property type="evidence" value="ECO:0007669"/>
    <property type="project" value="TreeGrafter"/>
</dbReference>
<reference evidence="10" key="1">
    <citation type="submission" date="2014-03" db="EMBL/GenBank/DDBJ databases">
        <authorList>
            <person name="Casaregola S."/>
        </authorList>
    </citation>
    <scope>NUCLEOTIDE SEQUENCE [LARGE SCALE GENOMIC DNA]</scope>
    <source>
        <strain evidence="10">CLIB 918</strain>
    </source>
</reference>
<evidence type="ECO:0000256" key="4">
    <source>
        <dbReference type="ARBA" id="ARBA00023125"/>
    </source>
</evidence>
<dbReference type="Proteomes" id="UP000242525">
    <property type="component" value="Unassembled WGS sequence"/>
</dbReference>
<comment type="catalytic activity">
    <reaction evidence="6">
        <text>Couples ATP hydrolysis with the unwinding of duplex DNA by translocating in the 3'-5' direction.</text>
        <dbReference type="EC" id="5.6.2.4"/>
    </reaction>
</comment>
<dbReference type="SMART" id="SM00487">
    <property type="entry name" value="DEXDc"/>
    <property type="match status" value="1"/>
</dbReference>
<evidence type="ECO:0000259" key="9">
    <source>
        <dbReference type="PROSITE" id="PS51194"/>
    </source>
</evidence>
<dbReference type="InterPro" id="IPR011545">
    <property type="entry name" value="DEAD/DEAH_box_helicase_dom"/>
</dbReference>
<keyword evidence="10" id="KW-0347">Helicase</keyword>
<feature type="domain" description="Helicase C-terminal" evidence="9">
    <location>
        <begin position="959"/>
        <end position="1108"/>
    </location>
</feature>
<dbReference type="EMBL" id="CCBN010000022">
    <property type="protein sequence ID" value="CDO57462.1"/>
    <property type="molecule type" value="Genomic_DNA"/>
</dbReference>
<keyword evidence="3" id="KW-0067">ATP-binding</keyword>
<dbReference type="STRING" id="1173061.A0A0J9XJE5"/>
<name>A0A0J9XJE5_GEOCN</name>
<keyword evidence="5" id="KW-0413">Isomerase</keyword>
<dbReference type="GO" id="GO:0009378">
    <property type="term" value="F:four-way junction helicase activity"/>
    <property type="evidence" value="ECO:0007669"/>
    <property type="project" value="TreeGrafter"/>
</dbReference>
<keyword evidence="10" id="KW-0378">Hydrolase</keyword>
<dbReference type="SMART" id="SM00490">
    <property type="entry name" value="HELICc"/>
    <property type="match status" value="1"/>
</dbReference>
<dbReference type="GO" id="GO:0003677">
    <property type="term" value="F:DNA binding"/>
    <property type="evidence" value="ECO:0007669"/>
    <property type="project" value="UniProtKB-KW"/>
</dbReference>
<dbReference type="InterPro" id="IPR027417">
    <property type="entry name" value="P-loop_NTPase"/>
</dbReference>
<proteinExistence type="inferred from homology"/>
<evidence type="ECO:0000256" key="6">
    <source>
        <dbReference type="ARBA" id="ARBA00034617"/>
    </source>
</evidence>
<feature type="domain" description="Helicase ATP-binding" evidence="8">
    <location>
        <begin position="781"/>
        <end position="930"/>
    </location>
</feature>
<evidence type="ECO:0000259" key="8">
    <source>
        <dbReference type="PROSITE" id="PS51192"/>
    </source>
</evidence>
<keyword evidence="11" id="KW-1185">Reference proteome</keyword>
<dbReference type="PANTHER" id="PTHR13710:SF105">
    <property type="entry name" value="ATP-DEPENDENT DNA HELICASE Q1"/>
    <property type="match status" value="1"/>
</dbReference>
<dbReference type="Pfam" id="PF00271">
    <property type="entry name" value="Helicase_C"/>
    <property type="match status" value="1"/>
</dbReference>
<accession>A0A0J9XJE5</accession>
<dbReference type="PANTHER" id="PTHR13710">
    <property type="entry name" value="DNA HELICASE RECQ FAMILY MEMBER"/>
    <property type="match status" value="1"/>
</dbReference>
<evidence type="ECO:0000313" key="10">
    <source>
        <dbReference type="EMBL" id="CDO57462.1"/>
    </source>
</evidence>
<evidence type="ECO:0000256" key="5">
    <source>
        <dbReference type="ARBA" id="ARBA00023235"/>
    </source>
</evidence>
<evidence type="ECO:0000256" key="2">
    <source>
        <dbReference type="ARBA" id="ARBA00022741"/>
    </source>
</evidence>
<sequence length="1310" mass="150789">MEVKFLNSRNTAFYDYTHQAVVCLAVRNVLTRKNYSSHKATCPTCAHNHSVEKLAISPMPGEIIQGLRIYKVAGKLYQIVDHHKWIIYSKSPEKIIVDQSSSSVNGIQAHVPVYMEGNSLGNYLLNEETSKSVLSTVYSNLEQAVYDSTMVYFLHGFSKLNTISAQKLRIYLKNRCNQDGVRMFQQVRCETAFEYAAFFSRITVVLYRNGRPRPSGEFLSRSFNEGFVIEDENKFQDDHDVVKDRLAAYKRELNDTNQECYEYPHPINKTPDPLNINALKYLIQTGDYNTLFSLECIHKWWCLELLNKPEEHMPLHFQAFGALLQENREIHCNPAKATRLGSGILYGLRLVVWNELTMRQEINAYQCAWNLCTKGLGDSSHIQYFYTLLDDIYEVNNVEGGAFRVVLDTRVDRIHFNSETLMFNTLKNGVSRWCESLVSDYRYLVMNKNIDIQGDDQLGNAVAGYSFAEENNFLKEFLRAAETSGGLYDHTIQNLHRHLNEVILTASGKAVLSNYVSKAEKFFLSLMTLIRISTLGACRATELRDLTFRNKYQVMRAICFDIDMAFIVLNSSKNEMSPRLKQYIPQTLSDLLKGYLILIRPLVRDIYAKLDRHYDPDFRYYLMHNYTSKFSVTKIRETHKNLTKQFFGVSIGYVSWRHAMEVINVVLYKEKDHDPKLLSLLRYASRYLGHTEKTAQKHYGHGSMRRNDTLPLLDGVHRDLARAFHCWLGYEDLEPILETTAYVPKRVEELEIINREYTLDDIREKLPGFTWRSVGQEKATLTCLARKESFTCILPTGGGKSMTFVIPILFEPDLHTVIVVPFTALKNDIIRTLSRFGIAASTQNVTVDTDTRVHVVTQDTNMLKTVTAWHNAGKLARIVIDEVHELNTDWRDPKIISVLNLDCQKVFLSATLPREKIVWLKKNYSATQVIRERTIRPNIEYKVVKFQKRKDMTNALRYQMEEFASAMEREGSPSDQSIRALIYLTDRLHLEEVLRCIPETIKCAHYFSETINREAIQNRFFNGEIQCLVATKAFSTGIDYPNVTLVIHWDGITSISDFEQCSGRAGRNGQPACSIVIASSKQRKISTGMIQDERLAINYIQSASKECLRSERANFFDGKPIVCREAKATLCSSCEKEDPLEKLDILYPKNKSYATTAQQVREFLNQSRVVNGKMDYKHYCIYKKDWTRRISSEKDSFILRLSGLNSGHCKSCGFKETQNSSVVQHERSKDCPFGHCMQEALEIVYGIWVERKDIGNQRFFDLAMYLLQAELRRRVFPNEAFIGKGELDGDLVIVALAVFYIAEACMKCKT</sequence>
<organism evidence="10 11">
    <name type="scientific">Geotrichum candidum</name>
    <name type="common">Oospora lactis</name>
    <name type="synonym">Dipodascus geotrichum</name>
    <dbReference type="NCBI Taxonomy" id="1173061"/>
    <lineage>
        <taxon>Eukaryota</taxon>
        <taxon>Fungi</taxon>
        <taxon>Dikarya</taxon>
        <taxon>Ascomycota</taxon>
        <taxon>Saccharomycotina</taxon>
        <taxon>Dipodascomycetes</taxon>
        <taxon>Dipodascales</taxon>
        <taxon>Dipodascaceae</taxon>
        <taxon>Geotrichum</taxon>
    </lineage>
</organism>
<keyword evidence="4" id="KW-0238">DNA-binding</keyword>
<evidence type="ECO:0000256" key="3">
    <source>
        <dbReference type="ARBA" id="ARBA00022840"/>
    </source>
</evidence>
<comment type="similarity">
    <text evidence="1">Belongs to the helicase family. RecQ subfamily.</text>
</comment>
<dbReference type="PROSITE" id="PS51194">
    <property type="entry name" value="HELICASE_CTER"/>
    <property type="match status" value="1"/>
</dbReference>
<protein>
    <recommendedName>
        <fullName evidence="7">DNA 3'-5' helicase</fullName>
        <ecNumber evidence="7">5.6.2.4</ecNumber>
    </recommendedName>
</protein>
<gene>
    <name evidence="10" type="ORF">BN980_GECA22s00021g</name>
</gene>
<evidence type="ECO:0000256" key="1">
    <source>
        <dbReference type="ARBA" id="ARBA00005446"/>
    </source>
</evidence>